<proteinExistence type="predicted"/>
<evidence type="ECO:0000313" key="2">
    <source>
        <dbReference type="Proteomes" id="UP001207468"/>
    </source>
</evidence>
<dbReference type="EMBL" id="JAGFNK010000002">
    <property type="protein sequence ID" value="KAI9513165.1"/>
    <property type="molecule type" value="Genomic_DNA"/>
</dbReference>
<reference evidence="1" key="1">
    <citation type="submission" date="2021-03" db="EMBL/GenBank/DDBJ databases">
        <title>Evolutionary priming and transition to the ectomycorrhizal habit in an iconic lineage of mushroom-forming fungi: is preadaptation a requirement?</title>
        <authorList>
            <consortium name="DOE Joint Genome Institute"/>
            <person name="Looney B.P."/>
            <person name="Miyauchi S."/>
            <person name="Morin E."/>
            <person name="Drula E."/>
            <person name="Courty P.E."/>
            <person name="Chicoki N."/>
            <person name="Fauchery L."/>
            <person name="Kohler A."/>
            <person name="Kuo A."/>
            <person name="LaButti K."/>
            <person name="Pangilinan J."/>
            <person name="Lipzen A."/>
            <person name="Riley R."/>
            <person name="Andreopoulos W."/>
            <person name="He G."/>
            <person name="Johnson J."/>
            <person name="Barry K.W."/>
            <person name="Grigoriev I.V."/>
            <person name="Nagy L."/>
            <person name="Hibbett D."/>
            <person name="Henrissat B."/>
            <person name="Matheny P.B."/>
            <person name="Labbe J."/>
            <person name="Martin A.F."/>
        </authorList>
    </citation>
    <scope>NUCLEOTIDE SEQUENCE</scope>
    <source>
        <strain evidence="1">BPL698</strain>
    </source>
</reference>
<accession>A0ACC0UPC6</accession>
<name>A0ACC0UPC6_9AGAM</name>
<comment type="caution">
    <text evidence="1">The sequence shown here is derived from an EMBL/GenBank/DDBJ whole genome shotgun (WGS) entry which is preliminary data.</text>
</comment>
<evidence type="ECO:0000313" key="1">
    <source>
        <dbReference type="EMBL" id="KAI9513165.1"/>
    </source>
</evidence>
<protein>
    <submittedName>
        <fullName evidence="1">Uncharacterized protein</fullName>
    </submittedName>
</protein>
<gene>
    <name evidence="1" type="ORF">F5148DRAFT_277574</name>
</gene>
<dbReference type="Proteomes" id="UP001207468">
    <property type="component" value="Unassembled WGS sequence"/>
</dbReference>
<keyword evidence="2" id="KW-1185">Reference proteome</keyword>
<organism evidence="1 2">
    <name type="scientific">Russula earlei</name>
    <dbReference type="NCBI Taxonomy" id="71964"/>
    <lineage>
        <taxon>Eukaryota</taxon>
        <taxon>Fungi</taxon>
        <taxon>Dikarya</taxon>
        <taxon>Basidiomycota</taxon>
        <taxon>Agaricomycotina</taxon>
        <taxon>Agaricomycetes</taxon>
        <taxon>Russulales</taxon>
        <taxon>Russulaceae</taxon>
        <taxon>Russula</taxon>
    </lineage>
</organism>
<sequence>MSPFLFLPFALSFLFYHAAAQVAIPRFIDCFSGNPSLKLNITTVYAQITTSESLSKHLNITLLGQSPQIIQGTANGSSDLATLFSTTEILTFSIRDNTSFFCETLRPPSPLPAQANSTGLYCPIPAGPFAFSTYVPLSTSRELATLQTRLRAVDPFSNELLCVNVATTPLHPGALGSVYGHARFIFYGTVALCAAYWLLVAVARLASAWTRRSGWSGRGFWARVENVGSVVASAISGEGLSKSPALIRFGTFFLHLTPLMDERVLIQPSSVPHPKIKPSSIPSVTPSMRDIFFHTQWCAALSMVAVQWPEFIYPLLTQTAWATLSYNVTLTQGSDKHWNPVSTPTFHPPSNFADQLSEPSSPIFIDSSVSNTLFTLPQNATPGLSSFAYAVGLRPQDLFPVCLILFLSIVAATIVLSLLLWMLDSMLTFAVNTFSNGRPKNRYGPTRSPRYSATGKDIMDGMQGVQSTTDEERSHSSHLLKTSKLSQIPRKSWFRFRVDFSSLHFSVLQGNLVRILMLFHLPVTIFSSYQLAIGHGQASALSMALAALSFAVFSVIIPILFILRLFMTSTSKLYDETWTLLALGPLYNHYRHGSQLFACMFFATSLTLGLTIGCGQKSAIAQSVIILLIEVVSALVTSIWLPWGHGASMGLISFLFCVARIVVAVLLVILTPTVSIGIDAGQWVTYVILLIILIVYLALVLLLASKVIEAATRIIGGVGFDHSRHTVDSGLIGVCGLVGCCGSRKQPSPRHRAKHSDLPPIVSQTTLPLSGRVGSTHTQSAPPSVFRPEHALRPYREENDDDSGYIMGAWRPFPRSGYNSVGDHGTPPESPGKTGFSRVGGGRSHFDAPYSITTGSVHTFPLTPSEQPPTPHRHSYESNPSVNASFTNAERQPYSSLPPGAMAPHVRRKSQSAIIEHVPAPASPKAAVVSSSQLAASRVPSAFRRHSHLSEVVSPASDDDDASAADQPRKRHWFQLQLRKPRRHSEGDETRLAGVALTEKSGDGGGRSFAVLRGRKSAQPVASGSASGSGGPSAATPARSFVVLRGKDCNNSPA</sequence>